<dbReference type="InterPro" id="IPR020781">
    <property type="entry name" value="ATPase_OSCP/d_CS"/>
</dbReference>
<evidence type="ECO:0000313" key="10">
    <source>
        <dbReference type="Proteomes" id="UP001501047"/>
    </source>
</evidence>
<dbReference type="Pfam" id="PF00213">
    <property type="entry name" value="OSCP"/>
    <property type="match status" value="3"/>
</dbReference>
<comment type="function">
    <text evidence="8">F(1)F(0) ATP synthase produces ATP from ADP in the presence of a proton or sodium gradient. F-type ATPases consist of two structural domains, F(1) containing the extramembraneous catalytic core and F(0) containing the membrane proton channel, linked together by a central stalk and a peripheral stalk. During catalysis, ATP synthesis in the catalytic domain of F(1) is coupled via a rotary mechanism of the central stalk subunits to proton translocation.</text>
</comment>
<organism evidence="9 10">
    <name type="scientific">Clostridium subterminale</name>
    <dbReference type="NCBI Taxonomy" id="1550"/>
    <lineage>
        <taxon>Bacteria</taxon>
        <taxon>Bacillati</taxon>
        <taxon>Bacillota</taxon>
        <taxon>Clostridia</taxon>
        <taxon>Eubacteriales</taxon>
        <taxon>Clostridiaceae</taxon>
        <taxon>Clostridium</taxon>
    </lineage>
</organism>
<dbReference type="NCBIfam" id="NF004403">
    <property type="entry name" value="PRK05758.2-4"/>
    <property type="match status" value="1"/>
</dbReference>
<dbReference type="RefSeq" id="WP_343824930.1">
    <property type="nucleotide sequence ID" value="NZ_BAAACI010000002.1"/>
</dbReference>
<dbReference type="InterPro" id="IPR026015">
    <property type="entry name" value="ATP_synth_OSCP/delta_N_sf"/>
</dbReference>
<dbReference type="Proteomes" id="UP001501047">
    <property type="component" value="Unassembled WGS sequence"/>
</dbReference>
<dbReference type="Gene3D" id="1.10.520.20">
    <property type="entry name" value="N-terminal domain of the delta subunit of the F1F0-ATP synthase"/>
    <property type="match status" value="1"/>
</dbReference>
<evidence type="ECO:0000256" key="7">
    <source>
        <dbReference type="ARBA" id="ARBA00023310"/>
    </source>
</evidence>
<keyword evidence="2 8" id="KW-0813">Transport</keyword>
<protein>
    <recommendedName>
        <fullName evidence="8">ATP synthase subunit delta</fullName>
    </recommendedName>
    <alternativeName>
        <fullName evidence="8">ATP synthase F(1) sector subunit delta</fullName>
    </alternativeName>
    <alternativeName>
        <fullName evidence="8">F-type ATPase subunit delta</fullName>
        <shortName evidence="8">F-ATPase subunit delta</shortName>
    </alternativeName>
</protein>
<proteinExistence type="inferred from homology"/>
<dbReference type="HAMAP" id="MF_01416">
    <property type="entry name" value="ATP_synth_delta_bact"/>
    <property type="match status" value="1"/>
</dbReference>
<accession>A0ABN1KLR5</accession>
<evidence type="ECO:0000256" key="4">
    <source>
        <dbReference type="ARBA" id="ARBA00023065"/>
    </source>
</evidence>
<keyword evidence="10" id="KW-1185">Reference proteome</keyword>
<evidence type="ECO:0000256" key="6">
    <source>
        <dbReference type="ARBA" id="ARBA00023196"/>
    </source>
</evidence>
<evidence type="ECO:0000256" key="5">
    <source>
        <dbReference type="ARBA" id="ARBA00023136"/>
    </source>
</evidence>
<keyword evidence="6 8" id="KW-0139">CF(1)</keyword>
<name>A0ABN1KLR5_CLOSU</name>
<dbReference type="PANTHER" id="PTHR11910">
    <property type="entry name" value="ATP SYNTHASE DELTA CHAIN"/>
    <property type="match status" value="1"/>
</dbReference>
<dbReference type="PRINTS" id="PR00125">
    <property type="entry name" value="ATPASEDELTA"/>
</dbReference>
<evidence type="ECO:0000256" key="8">
    <source>
        <dbReference type="HAMAP-Rule" id="MF_01416"/>
    </source>
</evidence>
<keyword evidence="8" id="KW-1003">Cell membrane</keyword>
<evidence type="ECO:0000313" key="9">
    <source>
        <dbReference type="EMBL" id="GAA0770642.1"/>
    </source>
</evidence>
<reference evidence="9 10" key="1">
    <citation type="journal article" date="2019" name="Int. J. Syst. Evol. Microbiol.">
        <title>The Global Catalogue of Microorganisms (GCM) 10K type strain sequencing project: providing services to taxonomists for standard genome sequencing and annotation.</title>
        <authorList>
            <consortium name="The Broad Institute Genomics Platform"/>
            <consortium name="The Broad Institute Genome Sequencing Center for Infectious Disease"/>
            <person name="Wu L."/>
            <person name="Ma J."/>
        </authorList>
    </citation>
    <scope>NUCLEOTIDE SEQUENCE [LARGE SCALE GENOMIC DNA]</scope>
    <source>
        <strain evidence="9 10">JCM 1417</strain>
    </source>
</reference>
<keyword evidence="5 8" id="KW-0472">Membrane</keyword>
<evidence type="ECO:0000256" key="2">
    <source>
        <dbReference type="ARBA" id="ARBA00022448"/>
    </source>
</evidence>
<keyword evidence="4 8" id="KW-0406">Ion transport</keyword>
<comment type="similarity">
    <text evidence="8">Belongs to the ATPase delta chain family.</text>
</comment>
<keyword evidence="7 8" id="KW-0066">ATP synthesis</keyword>
<comment type="subcellular location">
    <subcellularLocation>
        <location evidence="8">Cell membrane</location>
        <topology evidence="8">Peripheral membrane protein</topology>
    </subcellularLocation>
    <subcellularLocation>
        <location evidence="1">Membrane</location>
    </subcellularLocation>
</comment>
<dbReference type="SUPFAM" id="SSF47928">
    <property type="entry name" value="N-terminal domain of the delta subunit of the F1F0-ATP synthase"/>
    <property type="match status" value="1"/>
</dbReference>
<dbReference type="InterPro" id="IPR000711">
    <property type="entry name" value="ATPase_OSCP/dsu"/>
</dbReference>
<dbReference type="NCBIfam" id="TIGR01145">
    <property type="entry name" value="ATP_synt_delta"/>
    <property type="match status" value="1"/>
</dbReference>
<dbReference type="PROSITE" id="PS00389">
    <property type="entry name" value="ATPASE_DELTA"/>
    <property type="match status" value="2"/>
</dbReference>
<sequence>MYEFLDRRYALALYETCKEAGNVETVLEELGEIVEELDNNEGLKKIIRNPQINKHNKKRIFEELFKGKIEDELLSFLLLLIDKGRILYLKEKYVQFKIIYLKNNNTVVAKIKSVIPLNDTEREAIKNKLEKHYEKNIIIEEEIDRTLIGGLLINVGDETIDGTIKTKLMDLKNISEGNVSRYNFNELNKQLLADVITNKPLNEEELKKIRGWLMEFYDREIIIDNIVDESYKDGIKVIIGEDVTTKATIDEIVNSEGTKIKRVRPEDCIIDLEEKGKILNATVRTVIPLTEKERIKLIEGLERFYDRKIVIHEEIDDSIVGGVLVKIGNDITDGTLKSKLRYVTNDME</sequence>
<keyword evidence="3 8" id="KW-0375">Hydrogen ion transport</keyword>
<evidence type="ECO:0000256" key="1">
    <source>
        <dbReference type="ARBA" id="ARBA00004370"/>
    </source>
</evidence>
<gene>
    <name evidence="8" type="primary">atpH</name>
    <name evidence="9" type="ORF">GCM10008908_13710</name>
</gene>
<comment type="caution">
    <text evidence="9">The sequence shown here is derived from an EMBL/GenBank/DDBJ whole genome shotgun (WGS) entry which is preliminary data.</text>
</comment>
<dbReference type="EMBL" id="BAAACI010000002">
    <property type="protein sequence ID" value="GAA0770642.1"/>
    <property type="molecule type" value="Genomic_DNA"/>
</dbReference>
<evidence type="ECO:0000256" key="3">
    <source>
        <dbReference type="ARBA" id="ARBA00022781"/>
    </source>
</evidence>
<comment type="function">
    <text evidence="8">This protein is part of the stalk that links CF(0) to CF(1). It either transmits conformational changes from CF(0) to CF(1) or is implicated in proton conduction.</text>
</comment>